<accession>A0ABS4J7Q2</accession>
<sequence length="67" mass="7840">MRQVKKLVDGKLIILYDVFNKVNIYSLILVDRITGDCRSHFMQRAAGVLFLLLKSDLTYAKYKIYNL</sequence>
<keyword evidence="2" id="KW-1185">Reference proteome</keyword>
<organism evidence="1 2">
    <name type="scientific">Paenibacillus eucommiae</name>
    <dbReference type="NCBI Taxonomy" id="1355755"/>
    <lineage>
        <taxon>Bacteria</taxon>
        <taxon>Bacillati</taxon>
        <taxon>Bacillota</taxon>
        <taxon>Bacilli</taxon>
        <taxon>Bacillales</taxon>
        <taxon>Paenibacillaceae</taxon>
        <taxon>Paenibacillus</taxon>
    </lineage>
</organism>
<name>A0ABS4J7Q2_9BACL</name>
<comment type="caution">
    <text evidence="1">The sequence shown here is derived from an EMBL/GenBank/DDBJ whole genome shotgun (WGS) entry which is preliminary data.</text>
</comment>
<protein>
    <submittedName>
        <fullName evidence="1">Uncharacterized protein</fullName>
    </submittedName>
</protein>
<dbReference type="RefSeq" id="WP_209977748.1">
    <property type="nucleotide sequence ID" value="NZ_JAGGLB010000040.1"/>
</dbReference>
<gene>
    <name evidence="1" type="ORF">J2Z66_007490</name>
</gene>
<dbReference type="Proteomes" id="UP001519287">
    <property type="component" value="Unassembled WGS sequence"/>
</dbReference>
<evidence type="ECO:0000313" key="2">
    <source>
        <dbReference type="Proteomes" id="UP001519287"/>
    </source>
</evidence>
<proteinExistence type="predicted"/>
<dbReference type="EMBL" id="JAGGLB010000040">
    <property type="protein sequence ID" value="MBP1995848.1"/>
    <property type="molecule type" value="Genomic_DNA"/>
</dbReference>
<reference evidence="1 2" key="1">
    <citation type="submission" date="2021-03" db="EMBL/GenBank/DDBJ databases">
        <title>Genomic Encyclopedia of Type Strains, Phase IV (KMG-IV): sequencing the most valuable type-strain genomes for metagenomic binning, comparative biology and taxonomic classification.</title>
        <authorList>
            <person name="Goeker M."/>
        </authorList>
    </citation>
    <scope>NUCLEOTIDE SEQUENCE [LARGE SCALE GENOMIC DNA]</scope>
    <source>
        <strain evidence="1 2">DSM 26048</strain>
    </source>
</reference>
<evidence type="ECO:0000313" key="1">
    <source>
        <dbReference type="EMBL" id="MBP1995848.1"/>
    </source>
</evidence>